<keyword evidence="1" id="KW-1133">Transmembrane helix</keyword>
<dbReference type="GO" id="GO:0043338">
    <property type="term" value="F:CDP-2,3-bis-(O-geranylgeranyl)-sn-glycerol synthase activity"/>
    <property type="evidence" value="ECO:0007669"/>
    <property type="project" value="UniProtKB-EC"/>
</dbReference>
<dbReference type="InterPro" id="IPR032690">
    <property type="entry name" value="CarS"/>
</dbReference>
<dbReference type="PANTHER" id="PTHR39650">
    <property type="entry name" value="CDP-ARCHAEOL SYNTHASE"/>
    <property type="match status" value="1"/>
</dbReference>
<proteinExistence type="predicted"/>
<feature type="transmembrane region" description="Helical" evidence="1">
    <location>
        <begin position="53"/>
        <end position="72"/>
    </location>
</feature>
<keyword evidence="2" id="KW-0808">Transferase</keyword>
<dbReference type="AlphaFoldDB" id="A0AAU9C940"/>
<evidence type="ECO:0000313" key="3">
    <source>
        <dbReference type="Proteomes" id="UP001321450"/>
    </source>
</evidence>
<keyword evidence="1" id="KW-0812">Transmembrane</keyword>
<name>A0AAU9C940_9GAMM</name>
<dbReference type="Pfam" id="PF01864">
    <property type="entry name" value="CarS-like"/>
    <property type="match status" value="1"/>
</dbReference>
<keyword evidence="3" id="KW-1185">Reference proteome</keyword>
<dbReference type="PANTHER" id="PTHR39650:SF1">
    <property type="entry name" value="CDP-ARCHAEOL SYNTHASE"/>
    <property type="match status" value="1"/>
</dbReference>
<protein>
    <submittedName>
        <fullName evidence="2">CDP-2,3-bis-(O-geranylgeranyl)-sn-glycerol synthase</fullName>
        <ecNumber evidence="2">2.7.7.67</ecNumber>
    </submittedName>
</protein>
<reference evidence="3" key="1">
    <citation type="journal article" date="2024" name="Int. J. Syst. Evol. Microbiol.">
        <title>Methylomarinovum tepidoasis sp. nov., a moderately thermophilic methanotroph of the family Methylothermaceae isolated from a deep-sea hydrothermal field.</title>
        <authorList>
            <person name="Hirayama H."/>
            <person name="Takaki Y."/>
            <person name="Abe M."/>
            <person name="Miyazaki M."/>
            <person name="Uematsu K."/>
            <person name="Matsui Y."/>
            <person name="Takai K."/>
        </authorList>
    </citation>
    <scope>NUCLEOTIDE SEQUENCE [LARGE SCALE GENOMIC DNA]</scope>
    <source>
        <strain evidence="3">IN45</strain>
    </source>
</reference>
<keyword evidence="1" id="KW-0472">Membrane</keyword>
<dbReference type="EMBL" id="AP024718">
    <property type="protein sequence ID" value="BCX88397.1"/>
    <property type="molecule type" value="Genomic_DNA"/>
</dbReference>
<accession>A0AAU9C940</accession>
<dbReference type="Proteomes" id="UP001321450">
    <property type="component" value="Chromosome"/>
</dbReference>
<sequence length="161" mass="18113">MAVLEFKLLCLLLVANGAPVVAWDLFGERFAWPVDFGWRWRDGRPLFGPSKTWRGLFAALLATPAAALMLGLSWQTGSMVALGALAGDLLSSFLKRRLDIAPSGKARGLDQLPESLLPLWWVRERCGLRWENIFLLVAVFFVLEVTLSPLLYRLGIRKRPY</sequence>
<dbReference type="RefSeq" id="WP_422732671.1">
    <property type="nucleotide sequence ID" value="NZ_AP024718.1"/>
</dbReference>
<dbReference type="KEGG" id="meiy:MIN45_P0766"/>
<evidence type="ECO:0000313" key="2">
    <source>
        <dbReference type="EMBL" id="BCX88397.1"/>
    </source>
</evidence>
<organism evidence="2 3">
    <name type="scientific">Methylomarinovum tepidoasis</name>
    <dbReference type="NCBI Taxonomy" id="2840183"/>
    <lineage>
        <taxon>Bacteria</taxon>
        <taxon>Pseudomonadati</taxon>
        <taxon>Pseudomonadota</taxon>
        <taxon>Gammaproteobacteria</taxon>
        <taxon>Methylococcales</taxon>
        <taxon>Methylothermaceae</taxon>
        <taxon>Methylomarinovum</taxon>
    </lineage>
</organism>
<evidence type="ECO:0000256" key="1">
    <source>
        <dbReference type="SAM" id="Phobius"/>
    </source>
</evidence>
<feature type="transmembrane region" description="Helical" evidence="1">
    <location>
        <begin position="133"/>
        <end position="152"/>
    </location>
</feature>
<dbReference type="EC" id="2.7.7.67" evidence="2"/>
<keyword evidence="2" id="KW-0548">Nucleotidyltransferase</keyword>
<gene>
    <name evidence="2" type="ORF">MIN45_P0766</name>
</gene>